<feature type="domain" description="F-box" evidence="1">
    <location>
        <begin position="9"/>
        <end position="58"/>
    </location>
</feature>
<comment type="caution">
    <text evidence="2">The sequence shown here is derived from an EMBL/GenBank/DDBJ whole genome shotgun (WGS) entry which is preliminary data.</text>
</comment>
<evidence type="ECO:0000313" key="2">
    <source>
        <dbReference type="EMBL" id="KAK7054209.1"/>
    </source>
</evidence>
<dbReference type="EMBL" id="JAWWNJ010000006">
    <property type="protein sequence ID" value="KAK7054209.1"/>
    <property type="molecule type" value="Genomic_DNA"/>
</dbReference>
<dbReference type="PROSITE" id="PS50181">
    <property type="entry name" value="FBOX"/>
    <property type="match status" value="1"/>
</dbReference>
<dbReference type="Pfam" id="PF12937">
    <property type="entry name" value="F-box-like"/>
    <property type="match status" value="1"/>
</dbReference>
<dbReference type="CDD" id="cd09917">
    <property type="entry name" value="F-box_SF"/>
    <property type="match status" value="1"/>
</dbReference>
<dbReference type="InterPro" id="IPR001810">
    <property type="entry name" value="F-box_dom"/>
</dbReference>
<accession>A0AAW0DT99</accession>
<sequence>MSATTLVNESALLALPVEIIEHILLFCHPRDVARFSTTCRFSAHIVYRSADQYFWRQLFLSLFDDPRRSVGPAQLAIADPSSYDWKAQLTRRIKAEHNALTDTVDPELESTTLETFASTLEEASSIASTSTDPPDSRNVEWLTNVLSKSDILNPLSPESSENKFRDRLNACLALPTKDRLDAETRREQRNRSRCFVYDVRNYTPDTLWGPYLPNGEVNWKHVHAIVDVVASNLRELSPEDHIARPPTGFEMTRAFSAPGDFSGRDWAGVEGKYIFVFCYFSGTDNHPRDATFFTSGFREATHLIELKLRLVPKDHMRIKFPLDDPPARVHPGYEVLYLCGSITSRGMAIGQDVTVQGYVFMGGDCIPRWRLTSVHEGRPQWCSEGVQIGNVGSAIGVASTWTAIDHGDGKPTRF</sequence>
<dbReference type="Proteomes" id="UP001362999">
    <property type="component" value="Unassembled WGS sequence"/>
</dbReference>
<gene>
    <name evidence="2" type="ORF">R3P38DRAFT_2855801</name>
</gene>
<dbReference type="SUPFAM" id="SSF81383">
    <property type="entry name" value="F-box domain"/>
    <property type="match status" value="1"/>
</dbReference>
<dbReference type="AlphaFoldDB" id="A0AAW0DT99"/>
<evidence type="ECO:0000313" key="3">
    <source>
        <dbReference type="Proteomes" id="UP001362999"/>
    </source>
</evidence>
<evidence type="ECO:0000259" key="1">
    <source>
        <dbReference type="PROSITE" id="PS50181"/>
    </source>
</evidence>
<reference evidence="2 3" key="1">
    <citation type="journal article" date="2024" name="J Genomics">
        <title>Draft genome sequencing and assembly of Favolaschia claudopus CIRM-BRFM 2984 isolated from oak limbs.</title>
        <authorList>
            <person name="Navarro D."/>
            <person name="Drula E."/>
            <person name="Chaduli D."/>
            <person name="Cazenave R."/>
            <person name="Ahrendt S."/>
            <person name="Wang J."/>
            <person name="Lipzen A."/>
            <person name="Daum C."/>
            <person name="Barry K."/>
            <person name="Grigoriev I.V."/>
            <person name="Favel A."/>
            <person name="Rosso M.N."/>
            <person name="Martin F."/>
        </authorList>
    </citation>
    <scope>NUCLEOTIDE SEQUENCE [LARGE SCALE GENOMIC DNA]</scope>
    <source>
        <strain evidence="2 3">CIRM-BRFM 2984</strain>
    </source>
</reference>
<protein>
    <submittedName>
        <fullName evidence="2">F-box domain-containing protein</fullName>
    </submittedName>
</protein>
<keyword evidence="3" id="KW-1185">Reference proteome</keyword>
<proteinExistence type="predicted"/>
<organism evidence="2 3">
    <name type="scientific">Favolaschia claudopus</name>
    <dbReference type="NCBI Taxonomy" id="2862362"/>
    <lineage>
        <taxon>Eukaryota</taxon>
        <taxon>Fungi</taxon>
        <taxon>Dikarya</taxon>
        <taxon>Basidiomycota</taxon>
        <taxon>Agaricomycotina</taxon>
        <taxon>Agaricomycetes</taxon>
        <taxon>Agaricomycetidae</taxon>
        <taxon>Agaricales</taxon>
        <taxon>Marasmiineae</taxon>
        <taxon>Mycenaceae</taxon>
        <taxon>Favolaschia</taxon>
    </lineage>
</organism>
<name>A0AAW0DT99_9AGAR</name>
<dbReference type="InterPro" id="IPR036047">
    <property type="entry name" value="F-box-like_dom_sf"/>
</dbReference>
<dbReference type="Gene3D" id="1.20.1280.50">
    <property type="match status" value="1"/>
</dbReference>